<organism evidence="1 2">
    <name type="scientific">Macrosiphum euphorbiae</name>
    <name type="common">potato aphid</name>
    <dbReference type="NCBI Taxonomy" id="13131"/>
    <lineage>
        <taxon>Eukaryota</taxon>
        <taxon>Metazoa</taxon>
        <taxon>Ecdysozoa</taxon>
        <taxon>Arthropoda</taxon>
        <taxon>Hexapoda</taxon>
        <taxon>Insecta</taxon>
        <taxon>Pterygota</taxon>
        <taxon>Neoptera</taxon>
        <taxon>Paraneoptera</taxon>
        <taxon>Hemiptera</taxon>
        <taxon>Sternorrhyncha</taxon>
        <taxon>Aphidomorpha</taxon>
        <taxon>Aphidoidea</taxon>
        <taxon>Aphididae</taxon>
        <taxon>Macrosiphini</taxon>
        <taxon>Macrosiphum</taxon>
    </lineage>
</organism>
<evidence type="ECO:0000313" key="1">
    <source>
        <dbReference type="EMBL" id="CAI6372348.1"/>
    </source>
</evidence>
<accession>A0AAV0XX96</accession>
<proteinExistence type="predicted"/>
<comment type="caution">
    <text evidence="1">The sequence shown here is derived from an EMBL/GenBank/DDBJ whole genome shotgun (WGS) entry which is preliminary data.</text>
</comment>
<dbReference type="AlphaFoldDB" id="A0AAV0XX96"/>
<dbReference type="EMBL" id="CARXXK010001029">
    <property type="protein sequence ID" value="CAI6372348.1"/>
    <property type="molecule type" value="Genomic_DNA"/>
</dbReference>
<protein>
    <submittedName>
        <fullName evidence="1">Uncharacterized protein</fullName>
    </submittedName>
</protein>
<reference evidence="1 2" key="1">
    <citation type="submission" date="2023-01" db="EMBL/GenBank/DDBJ databases">
        <authorList>
            <person name="Whitehead M."/>
        </authorList>
    </citation>
    <scope>NUCLEOTIDE SEQUENCE [LARGE SCALE GENOMIC DNA]</scope>
</reference>
<name>A0AAV0XX96_9HEMI</name>
<sequence length="85" mass="9574">MQGCHIYKRNMEYCLLIRLSGVTIFNGHIKAEGQLEKGQRKVHSGLTVGVSPTITTSTVVTPVRTPLNLLKTQQQQQEQQQQQNL</sequence>
<evidence type="ECO:0000313" key="2">
    <source>
        <dbReference type="Proteomes" id="UP001160148"/>
    </source>
</evidence>
<keyword evidence="2" id="KW-1185">Reference proteome</keyword>
<gene>
    <name evidence="1" type="ORF">MEUPH1_LOCUS26236</name>
</gene>
<dbReference type="Proteomes" id="UP001160148">
    <property type="component" value="Unassembled WGS sequence"/>
</dbReference>